<evidence type="ECO:0000259" key="2">
    <source>
        <dbReference type="Pfam" id="PF13966"/>
    </source>
</evidence>
<evidence type="ECO:0008006" key="5">
    <source>
        <dbReference type="Google" id="ProtNLM"/>
    </source>
</evidence>
<accession>A0ABR0XWN5</accession>
<reference evidence="3 4" key="1">
    <citation type="journal article" date="2021" name="Comput. Struct. Biotechnol. J.">
        <title>De novo genome assembly of the potent medicinal plant Rehmannia glutinosa using nanopore technology.</title>
        <authorList>
            <person name="Ma L."/>
            <person name="Dong C."/>
            <person name="Song C."/>
            <person name="Wang X."/>
            <person name="Zheng X."/>
            <person name="Niu Y."/>
            <person name="Chen S."/>
            <person name="Feng W."/>
        </authorList>
    </citation>
    <scope>NUCLEOTIDE SEQUENCE [LARGE SCALE GENOMIC DNA]</scope>
    <source>
        <strain evidence="3">DH-2019</strain>
    </source>
</reference>
<organism evidence="3 4">
    <name type="scientific">Rehmannia glutinosa</name>
    <name type="common">Chinese foxglove</name>
    <dbReference type="NCBI Taxonomy" id="99300"/>
    <lineage>
        <taxon>Eukaryota</taxon>
        <taxon>Viridiplantae</taxon>
        <taxon>Streptophyta</taxon>
        <taxon>Embryophyta</taxon>
        <taxon>Tracheophyta</taxon>
        <taxon>Spermatophyta</taxon>
        <taxon>Magnoliopsida</taxon>
        <taxon>eudicotyledons</taxon>
        <taxon>Gunneridae</taxon>
        <taxon>Pentapetalae</taxon>
        <taxon>asterids</taxon>
        <taxon>lamiids</taxon>
        <taxon>Lamiales</taxon>
        <taxon>Orobanchaceae</taxon>
        <taxon>Rehmannieae</taxon>
        <taxon>Rehmannia</taxon>
    </lineage>
</organism>
<sequence length="567" mass="66552">MGDFNEVLHESEKQGGEAIPNWRIRNFRQAILEVGLVDLGFSGHPFTWTHRRKSPNTIWVRLDRAFACNKWTQQFPKARVIHYLTRASDHAPLLVKTEHSDRIHLKLNKRFRFEAFWAKHEECKNIIRDKWIQSSVGSTRSSIHSTPRDENSKIEEIRLRTELEDLLDKEELLWRQRGKAQWIHKGDKNTTFFHAHATARKRNNQIFRLKNDHGNWCERQEEIEKIALQYFTTLFRSCCPTEDSLEAVLNAIEDRASWVNSLKVRDLIDVSSNEWNVEFVRRNFDTEDASLILGIPLPRCDRDDQLVWHFTRNGKYSVKTGYHLAKRHYYFKTEELRGGGSSGSHDKPPWLFIWSSNIPKKIKLTVWRLATNSLPLRQNLRRKKIITDTLCPLCDQDEETAIHWAIDCDFATQCWALSNLPHSAWNHRDRDVEIWLRNFHHNLDYNQWRLVMIILWYMWQQQNLKNVGDRFSNPFEVQQHIDQVWQPPAINSVKINFDASVSPSKNCGGLGVIARDHIGSSLGWKRIRIHGRLHPTTAEAMAAREAVLFAKEKGWRNVVVEGVVLQS</sequence>
<gene>
    <name evidence="3" type="ORF">DH2020_000494</name>
</gene>
<dbReference type="InterPro" id="IPR036691">
    <property type="entry name" value="Endo/exonu/phosph_ase_sf"/>
</dbReference>
<dbReference type="InterPro" id="IPR002156">
    <property type="entry name" value="RNaseH_domain"/>
</dbReference>
<dbReference type="Gene3D" id="3.30.420.10">
    <property type="entry name" value="Ribonuclease H-like superfamily/Ribonuclease H"/>
    <property type="match status" value="1"/>
</dbReference>
<dbReference type="InterPro" id="IPR036397">
    <property type="entry name" value="RNaseH_sf"/>
</dbReference>
<dbReference type="Pfam" id="PF13456">
    <property type="entry name" value="RVT_3"/>
    <property type="match status" value="1"/>
</dbReference>
<dbReference type="EMBL" id="JABTTQ020000001">
    <property type="protein sequence ID" value="KAK6163630.1"/>
    <property type="molecule type" value="Genomic_DNA"/>
</dbReference>
<dbReference type="SUPFAM" id="SSF56219">
    <property type="entry name" value="DNase I-like"/>
    <property type="match status" value="1"/>
</dbReference>
<feature type="domain" description="RNase H type-1" evidence="1">
    <location>
        <begin position="496"/>
        <end position="562"/>
    </location>
</feature>
<dbReference type="Proteomes" id="UP001318860">
    <property type="component" value="Unassembled WGS sequence"/>
</dbReference>
<comment type="caution">
    <text evidence="3">The sequence shown here is derived from an EMBL/GenBank/DDBJ whole genome shotgun (WGS) entry which is preliminary data.</text>
</comment>
<evidence type="ECO:0000259" key="1">
    <source>
        <dbReference type="Pfam" id="PF13456"/>
    </source>
</evidence>
<protein>
    <recommendedName>
        <fullName evidence="5">Reverse transcriptase zinc-binding domain-containing protein</fullName>
    </recommendedName>
</protein>
<evidence type="ECO:0000313" key="4">
    <source>
        <dbReference type="Proteomes" id="UP001318860"/>
    </source>
</evidence>
<dbReference type="InterPro" id="IPR044730">
    <property type="entry name" value="RNase_H-like_dom_plant"/>
</dbReference>
<dbReference type="PANTHER" id="PTHR33710">
    <property type="entry name" value="BNAC02G09200D PROTEIN"/>
    <property type="match status" value="1"/>
</dbReference>
<dbReference type="Pfam" id="PF13966">
    <property type="entry name" value="zf-RVT"/>
    <property type="match status" value="1"/>
</dbReference>
<name>A0ABR0XWN5_REHGL</name>
<dbReference type="CDD" id="cd06222">
    <property type="entry name" value="RNase_H_like"/>
    <property type="match status" value="1"/>
</dbReference>
<evidence type="ECO:0000313" key="3">
    <source>
        <dbReference type="EMBL" id="KAK6163630.1"/>
    </source>
</evidence>
<dbReference type="PANTHER" id="PTHR33710:SF79">
    <property type="entry name" value="OS06G0205337 PROTEIN"/>
    <property type="match status" value="1"/>
</dbReference>
<feature type="domain" description="Reverse transcriptase zinc-binding" evidence="2">
    <location>
        <begin position="345"/>
        <end position="415"/>
    </location>
</feature>
<dbReference type="InterPro" id="IPR026960">
    <property type="entry name" value="RVT-Znf"/>
</dbReference>
<dbReference type="Gene3D" id="3.60.10.10">
    <property type="entry name" value="Endonuclease/exonuclease/phosphatase"/>
    <property type="match status" value="1"/>
</dbReference>
<proteinExistence type="predicted"/>
<keyword evidence="4" id="KW-1185">Reference proteome</keyword>